<evidence type="ECO:0000313" key="1">
    <source>
        <dbReference type="EMBL" id="OGM47746.1"/>
    </source>
</evidence>
<keyword evidence="2" id="KW-1185">Reference proteome</keyword>
<proteinExistence type="predicted"/>
<comment type="caution">
    <text evidence="1">The sequence shown here is derived from an EMBL/GenBank/DDBJ whole genome shotgun (WGS) entry which is preliminary data.</text>
</comment>
<organism evidence="1 2">
    <name type="scientific">Aspergillus bombycis</name>
    <dbReference type="NCBI Taxonomy" id="109264"/>
    <lineage>
        <taxon>Eukaryota</taxon>
        <taxon>Fungi</taxon>
        <taxon>Dikarya</taxon>
        <taxon>Ascomycota</taxon>
        <taxon>Pezizomycotina</taxon>
        <taxon>Eurotiomycetes</taxon>
        <taxon>Eurotiomycetidae</taxon>
        <taxon>Eurotiales</taxon>
        <taxon>Aspergillaceae</taxon>
        <taxon>Aspergillus</taxon>
    </lineage>
</organism>
<gene>
    <name evidence="1" type="ORF">ABOM_004289</name>
</gene>
<dbReference type="EMBL" id="LYCR01000021">
    <property type="protein sequence ID" value="OGM47746.1"/>
    <property type="molecule type" value="Genomic_DNA"/>
</dbReference>
<dbReference type="OrthoDB" id="4510309at2759"/>
<dbReference type="STRING" id="109264.A0A1F8A7Q4"/>
<dbReference type="RefSeq" id="XP_022391463.1">
    <property type="nucleotide sequence ID" value="XM_022531419.1"/>
</dbReference>
<evidence type="ECO:0000313" key="2">
    <source>
        <dbReference type="Proteomes" id="UP000179179"/>
    </source>
</evidence>
<dbReference type="Proteomes" id="UP000179179">
    <property type="component" value="Unassembled WGS sequence"/>
</dbReference>
<dbReference type="AlphaFoldDB" id="A0A1F8A7Q4"/>
<protein>
    <submittedName>
        <fullName evidence="1">Uncharacterized protein</fullName>
    </submittedName>
</protein>
<accession>A0A1F8A7Q4</accession>
<dbReference type="GeneID" id="34447679"/>
<name>A0A1F8A7Q4_9EURO</name>
<sequence length="339" mass="37553">MEFRIPRFRVTDKAHVDVLELKSSLQVSMAESAFSQTTVEASPGGSFCGASAGVKAGYSESASSSSAASFPRVEIYLDQESLKVSAECKADLDILRSKRTRHVFVPQVQPGGRLYSIKSSQSFGLASKKQKSSMMKASTSASFAGFGAKADSTILVSNCRRLSELVFVAFKVRSTRWGESGRKLADKAVYHYPTAYERFPILNYHESNEQLLCVLQAAAKKSDVAWEGGIARMKYGVSYRPYIYDKGDFYGIRQTTKDDYFGREGVLYAGKNEHSNVTFKVCSLCGQEIHTDTVGTNHNVKLAFYSANDEMLKDIKDEDDIICLSGEHQHPMEFVLCCI</sequence>
<reference evidence="1 2" key="1">
    <citation type="journal article" date="2016" name="Genome Biol. Evol.">
        <title>Draft genome sequence of an aflatoxigenic Aspergillus species, A. bombycis.</title>
        <authorList>
            <person name="Moore G.G."/>
            <person name="Mack B.M."/>
            <person name="Beltz S.B."/>
            <person name="Gilbert M.K."/>
        </authorList>
    </citation>
    <scope>NUCLEOTIDE SEQUENCE [LARGE SCALE GENOMIC DNA]</scope>
    <source>
        <strain evidence="2">NRRL 26010</strain>
    </source>
</reference>